<evidence type="ECO:0000313" key="3">
    <source>
        <dbReference type="Proteomes" id="UP000310189"/>
    </source>
</evidence>
<dbReference type="PANTHER" id="PTHR15237:SF0">
    <property type="entry name" value="CELL CYCLE CHECKPOINT CONTROL PROTEIN"/>
    <property type="match status" value="1"/>
</dbReference>
<feature type="region of interest" description="Disordered" evidence="1">
    <location>
        <begin position="270"/>
        <end position="453"/>
    </location>
</feature>
<feature type="compositionally biased region" description="Polar residues" evidence="1">
    <location>
        <begin position="270"/>
        <end position="288"/>
    </location>
</feature>
<protein>
    <recommendedName>
        <fullName evidence="4">DNA repair protein rad9</fullName>
    </recommendedName>
</protein>
<dbReference type="GO" id="GO:0006281">
    <property type="term" value="P:DNA repair"/>
    <property type="evidence" value="ECO:0007669"/>
    <property type="project" value="TreeGrafter"/>
</dbReference>
<dbReference type="PANTHER" id="PTHR15237">
    <property type="entry name" value="DNA REPAIR PROTEIN RAD9"/>
    <property type="match status" value="1"/>
</dbReference>
<accession>A0A4T0FNV8</accession>
<gene>
    <name evidence="2" type="ORF">E3P99_01864</name>
</gene>
<evidence type="ECO:0008006" key="4">
    <source>
        <dbReference type="Google" id="ProtNLM"/>
    </source>
</evidence>
<feature type="compositionally biased region" description="Polar residues" evidence="1">
    <location>
        <begin position="370"/>
        <end position="379"/>
    </location>
</feature>
<proteinExistence type="predicted"/>
<keyword evidence="3" id="KW-1185">Reference proteome</keyword>
<feature type="compositionally biased region" description="Polar residues" evidence="1">
    <location>
        <begin position="303"/>
        <end position="319"/>
    </location>
</feature>
<dbReference type="GO" id="GO:0000076">
    <property type="term" value="P:DNA replication checkpoint signaling"/>
    <property type="evidence" value="ECO:0007669"/>
    <property type="project" value="TreeGrafter"/>
</dbReference>
<dbReference type="EMBL" id="SPNW01000023">
    <property type="protein sequence ID" value="TIA89890.1"/>
    <property type="molecule type" value="Genomic_DNA"/>
</dbReference>
<dbReference type="Pfam" id="PF04139">
    <property type="entry name" value="Rad9"/>
    <property type="match status" value="1"/>
</dbReference>
<dbReference type="AlphaFoldDB" id="A0A4T0FNV8"/>
<feature type="compositionally biased region" description="Acidic residues" evidence="1">
    <location>
        <begin position="406"/>
        <end position="440"/>
    </location>
</feature>
<dbReference type="SUPFAM" id="SSF55979">
    <property type="entry name" value="DNA clamp"/>
    <property type="match status" value="1"/>
</dbReference>
<dbReference type="OrthoDB" id="60092at2759"/>
<dbReference type="Proteomes" id="UP000310189">
    <property type="component" value="Unassembled WGS sequence"/>
</dbReference>
<dbReference type="InterPro" id="IPR007268">
    <property type="entry name" value="Rad9/Ddc1"/>
</dbReference>
<reference evidence="2 3" key="1">
    <citation type="submission" date="2019-03" db="EMBL/GenBank/DDBJ databases">
        <title>Sequencing 23 genomes of Wallemia ichthyophaga.</title>
        <authorList>
            <person name="Gostincar C."/>
        </authorList>
    </citation>
    <scope>NUCLEOTIDE SEQUENCE [LARGE SCALE GENOMIC DNA]</scope>
    <source>
        <strain evidence="2 3">EXF-5753</strain>
    </source>
</reference>
<dbReference type="GO" id="GO:0031573">
    <property type="term" value="P:mitotic intra-S DNA damage checkpoint signaling"/>
    <property type="evidence" value="ECO:0007669"/>
    <property type="project" value="TreeGrafter"/>
</dbReference>
<dbReference type="Gene3D" id="3.70.10.10">
    <property type="match status" value="1"/>
</dbReference>
<name>A0A4T0FNV8_9BASI</name>
<dbReference type="InterPro" id="IPR046938">
    <property type="entry name" value="DNA_clamp_sf"/>
</dbReference>
<dbReference type="GO" id="GO:0071479">
    <property type="term" value="P:cellular response to ionizing radiation"/>
    <property type="evidence" value="ECO:0007669"/>
    <property type="project" value="TreeGrafter"/>
</dbReference>
<evidence type="ECO:0000313" key="2">
    <source>
        <dbReference type="EMBL" id="TIA89890.1"/>
    </source>
</evidence>
<dbReference type="GO" id="GO:0030896">
    <property type="term" value="C:checkpoint clamp complex"/>
    <property type="evidence" value="ECO:0007669"/>
    <property type="project" value="InterPro"/>
</dbReference>
<comment type="caution">
    <text evidence="2">The sequence shown here is derived from an EMBL/GenBank/DDBJ whole genome shotgun (WGS) entry which is preliminary data.</text>
</comment>
<sequence length="453" mass="50472">MECSISTHLIRDFSRLLQCLSRFSDDLTLRCCDTDVQLSALNSTKSGFIIFTLSSDFFDDYKLTSEEISIKLMTRSLLSIMRLKSHEKNVSGCSLKIVDDDLYSRLIQTISFNNGATRTHKLIFSTTTLSLPSNDPSLCTSSIVANARVLRDWLDHFTHFNINNDITLLCSPTSARFANASDSNFDKAVAAGKLKDKATQTLVQVETTEFDHYDVYGTVAINFSMKEFKAVIQLAEGLGAPIRLMFTNAPDPLHVVVDADDMRASMILSTSVPQSTPSQVAERSNQITPRFPSAHLDNRRQSDASNVSSFMQSAMPPQSTRKKRRIIMESVTPSKSPFPSRPSVAPENEHSENDEEQDEHMQQPLFLSQPGESVLTSHEPSMPPASQIIGQGTQDYDPSMARDGMNDDEMKDVLQDMDLDPSSDSATQDEEDLEGEDELLETQQGGKFKPLWD</sequence>
<evidence type="ECO:0000256" key="1">
    <source>
        <dbReference type="SAM" id="MobiDB-lite"/>
    </source>
</evidence>
<organism evidence="2 3">
    <name type="scientific">Wallemia hederae</name>
    <dbReference type="NCBI Taxonomy" id="1540922"/>
    <lineage>
        <taxon>Eukaryota</taxon>
        <taxon>Fungi</taxon>
        <taxon>Dikarya</taxon>
        <taxon>Basidiomycota</taxon>
        <taxon>Wallemiomycotina</taxon>
        <taxon>Wallemiomycetes</taxon>
        <taxon>Wallemiales</taxon>
        <taxon>Wallemiaceae</taxon>
        <taxon>Wallemia</taxon>
    </lineage>
</organism>